<evidence type="ECO:0000313" key="1">
    <source>
        <dbReference type="EMBL" id="GAA4100113.1"/>
    </source>
</evidence>
<comment type="caution">
    <text evidence="1">The sequence shown here is derived from an EMBL/GenBank/DDBJ whole genome shotgun (WGS) entry which is preliminary data.</text>
</comment>
<keyword evidence="1" id="KW-0378">Hydrolase</keyword>
<name>A0ABP7WZD9_9GAMM</name>
<dbReference type="PANTHER" id="PTHR39456">
    <property type="entry name" value="METAL-DEPENDENT HYDROLASE"/>
    <property type="match status" value="1"/>
</dbReference>
<dbReference type="PANTHER" id="PTHR39456:SF1">
    <property type="entry name" value="METAL-DEPENDENT HYDROLASE"/>
    <property type="match status" value="1"/>
</dbReference>
<dbReference type="Pfam" id="PF10118">
    <property type="entry name" value="Metal_hydrol"/>
    <property type="match status" value="1"/>
</dbReference>
<sequence>MAADNSIRPELIVRRMPFSFDDDINVKWNPLRPEWSYMVNGASLAMPYLEPYLIRTMRKALPNFTNERLIEEVKKYIGQEAQHYQQHKKFNDVLKASGYEELAVIEEEMARDFELFDRQRSPKFNLAYAAGFESMALALGHWLINNREYLFAGSDTRVASLVLWHFVEEIEHKCAAFDAYEDLYGGYFYRIYGTIFAALHVMKYSRKAYIAMMKKDGHWASFKSRVNLMRYSGGFLFGVAKELIHSFIPWHHPLDIKDPEWSDEWIKEYEESKGDFVYLDTNNLMQPKGGV</sequence>
<reference evidence="2" key="1">
    <citation type="journal article" date="2019" name="Int. J. Syst. Evol. Microbiol.">
        <title>The Global Catalogue of Microorganisms (GCM) 10K type strain sequencing project: providing services to taxonomists for standard genome sequencing and annotation.</title>
        <authorList>
            <consortium name="The Broad Institute Genomics Platform"/>
            <consortium name="The Broad Institute Genome Sequencing Center for Infectious Disease"/>
            <person name="Wu L."/>
            <person name="Ma J."/>
        </authorList>
    </citation>
    <scope>NUCLEOTIDE SEQUENCE [LARGE SCALE GENOMIC DNA]</scope>
    <source>
        <strain evidence="2">JCM 17304</strain>
    </source>
</reference>
<organism evidence="1 2">
    <name type="scientific">Zhongshania borealis</name>
    <dbReference type="NCBI Taxonomy" id="889488"/>
    <lineage>
        <taxon>Bacteria</taxon>
        <taxon>Pseudomonadati</taxon>
        <taxon>Pseudomonadota</taxon>
        <taxon>Gammaproteobacteria</taxon>
        <taxon>Cellvibrionales</taxon>
        <taxon>Spongiibacteraceae</taxon>
        <taxon>Zhongshania</taxon>
    </lineage>
</organism>
<proteinExistence type="predicted"/>
<dbReference type="RefSeq" id="WP_344936886.1">
    <property type="nucleotide sequence ID" value="NZ_BAABDM010000005.1"/>
</dbReference>
<dbReference type="EMBL" id="BAABDM010000005">
    <property type="protein sequence ID" value="GAA4100113.1"/>
    <property type="molecule type" value="Genomic_DNA"/>
</dbReference>
<dbReference type="Proteomes" id="UP001500392">
    <property type="component" value="Unassembled WGS sequence"/>
</dbReference>
<evidence type="ECO:0000313" key="2">
    <source>
        <dbReference type="Proteomes" id="UP001500392"/>
    </source>
</evidence>
<dbReference type="InterPro" id="IPR016516">
    <property type="entry name" value="UCP07580"/>
</dbReference>
<keyword evidence="2" id="KW-1185">Reference proteome</keyword>
<accession>A0ABP7WZD9</accession>
<dbReference type="GO" id="GO:0016787">
    <property type="term" value="F:hydrolase activity"/>
    <property type="evidence" value="ECO:0007669"/>
    <property type="project" value="UniProtKB-KW"/>
</dbReference>
<gene>
    <name evidence="1" type="ORF">GCM10022414_26920</name>
</gene>
<protein>
    <submittedName>
        <fullName evidence="1">Metal-dependent hydrolase</fullName>
    </submittedName>
</protein>